<evidence type="ECO:0000313" key="10">
    <source>
        <dbReference type="Proteomes" id="UP000636010"/>
    </source>
</evidence>
<evidence type="ECO:0000256" key="6">
    <source>
        <dbReference type="ARBA" id="ARBA00023136"/>
    </source>
</evidence>
<dbReference type="Proteomes" id="UP000636010">
    <property type="component" value="Unassembled WGS sequence"/>
</dbReference>
<gene>
    <name evidence="9" type="ORF">GCM10011506_19530</name>
</gene>
<feature type="transmembrane region" description="Helical" evidence="7">
    <location>
        <begin position="69"/>
        <end position="91"/>
    </location>
</feature>
<feature type="transmembrane region" description="Helical" evidence="7">
    <location>
        <begin position="12"/>
        <end position="30"/>
    </location>
</feature>
<evidence type="ECO:0000256" key="4">
    <source>
        <dbReference type="ARBA" id="ARBA00022692"/>
    </source>
</evidence>
<feature type="transmembrane region" description="Helical" evidence="7">
    <location>
        <begin position="111"/>
        <end position="130"/>
    </location>
</feature>
<dbReference type="Pfam" id="PF04039">
    <property type="entry name" value="MnhB"/>
    <property type="match status" value="1"/>
</dbReference>
<dbReference type="EMBL" id="BMEC01000005">
    <property type="protein sequence ID" value="GGC34146.1"/>
    <property type="molecule type" value="Genomic_DNA"/>
</dbReference>
<keyword evidence="3" id="KW-1003">Cell membrane</keyword>
<reference evidence="10" key="1">
    <citation type="journal article" date="2019" name="Int. J. Syst. Evol. Microbiol.">
        <title>The Global Catalogue of Microorganisms (GCM) 10K type strain sequencing project: providing services to taxonomists for standard genome sequencing and annotation.</title>
        <authorList>
            <consortium name="The Broad Institute Genomics Platform"/>
            <consortium name="The Broad Institute Genome Sequencing Center for Infectious Disease"/>
            <person name="Wu L."/>
            <person name="Ma J."/>
        </authorList>
    </citation>
    <scope>NUCLEOTIDE SEQUENCE [LARGE SCALE GENOMIC DNA]</scope>
    <source>
        <strain evidence="10">CGMCC 1.10832</strain>
    </source>
</reference>
<evidence type="ECO:0000256" key="5">
    <source>
        <dbReference type="ARBA" id="ARBA00022989"/>
    </source>
</evidence>
<evidence type="ECO:0000256" key="3">
    <source>
        <dbReference type="ARBA" id="ARBA00022475"/>
    </source>
</evidence>
<dbReference type="InterPro" id="IPR007182">
    <property type="entry name" value="MnhB"/>
</dbReference>
<keyword evidence="10" id="KW-1185">Reference proteome</keyword>
<dbReference type="InterPro" id="IPR050622">
    <property type="entry name" value="CPA3_antiporter_subunitB"/>
</dbReference>
<accession>A0ABQ1M4C0</accession>
<evidence type="ECO:0000256" key="7">
    <source>
        <dbReference type="SAM" id="Phobius"/>
    </source>
</evidence>
<evidence type="ECO:0000259" key="8">
    <source>
        <dbReference type="Pfam" id="PF04039"/>
    </source>
</evidence>
<name>A0ABQ1M4C0_9BACT</name>
<protein>
    <submittedName>
        <fullName evidence="9">Na(+)/H(+) antiporter subunit B</fullName>
    </submittedName>
</protein>
<feature type="domain" description="Na+/H+ antiporter MnhB subunit-related protein" evidence="8">
    <location>
        <begin position="5"/>
        <end position="126"/>
    </location>
</feature>
<feature type="transmembrane region" description="Helical" evidence="7">
    <location>
        <begin position="36"/>
        <end position="57"/>
    </location>
</feature>
<evidence type="ECO:0000256" key="1">
    <source>
        <dbReference type="ARBA" id="ARBA00004651"/>
    </source>
</evidence>
<dbReference type="PANTHER" id="PTHR33932:SF4">
    <property type="entry name" value="NA(+)_H(+) ANTIPORTER SUBUNIT B"/>
    <property type="match status" value="1"/>
</dbReference>
<keyword evidence="6 7" id="KW-0472">Membrane</keyword>
<proteinExistence type="inferred from homology"/>
<dbReference type="NCBIfam" id="NF009163">
    <property type="entry name" value="PRK12509.1"/>
    <property type="match status" value="1"/>
</dbReference>
<dbReference type="RefSeq" id="WP_188462820.1">
    <property type="nucleotide sequence ID" value="NZ_BAABHU010000005.1"/>
</dbReference>
<dbReference type="PANTHER" id="PTHR33932">
    <property type="entry name" value="NA(+)/H(+) ANTIPORTER SUBUNIT B"/>
    <property type="match status" value="1"/>
</dbReference>
<evidence type="ECO:0000256" key="2">
    <source>
        <dbReference type="ARBA" id="ARBA00009425"/>
    </source>
</evidence>
<keyword evidence="5 7" id="KW-1133">Transmembrane helix</keyword>
<comment type="subcellular location">
    <subcellularLocation>
        <location evidence="1">Cell membrane</location>
        <topology evidence="1">Multi-pass membrane protein</topology>
    </subcellularLocation>
</comment>
<comment type="similarity">
    <text evidence="2">Belongs to the CPA3 antiporters (TC 2.A.63) subunit B family.</text>
</comment>
<comment type="caution">
    <text evidence="9">The sequence shown here is derived from an EMBL/GenBank/DDBJ whole genome shotgun (WGS) entry which is preliminary data.</text>
</comment>
<evidence type="ECO:0000313" key="9">
    <source>
        <dbReference type="EMBL" id="GGC34146.1"/>
    </source>
</evidence>
<keyword evidence="4 7" id="KW-0812">Transmembrane</keyword>
<organism evidence="9 10">
    <name type="scientific">Marivirga lumbricoides</name>
    <dbReference type="NCBI Taxonomy" id="1046115"/>
    <lineage>
        <taxon>Bacteria</taxon>
        <taxon>Pseudomonadati</taxon>
        <taxon>Bacteroidota</taxon>
        <taxon>Cytophagia</taxon>
        <taxon>Cytophagales</taxon>
        <taxon>Marivirgaceae</taxon>
        <taxon>Marivirga</taxon>
    </lineage>
</organism>
<sequence length="136" mass="14964">MKSLILTITAKYILPVMMLFSVFLLMRGHHLPGGGFVGGLTAGAGFVLYAFANGVEVTLEKMWLRPVKIIALGLLIAFLSGLPGLITEASFFKAYWLPWEVFFLPKLGTPLLFDAGVYLVVWGIVMVIIFPNITED</sequence>